<dbReference type="EMBL" id="WISR01000047">
    <property type="protein sequence ID" value="MQW32111.1"/>
    <property type="molecule type" value="Genomic_DNA"/>
</dbReference>
<dbReference type="AlphaFoldDB" id="A0AAW9TET2"/>
<dbReference type="Proteomes" id="UP000429484">
    <property type="component" value="Unassembled WGS sequence"/>
</dbReference>
<dbReference type="Pfam" id="PF00149">
    <property type="entry name" value="Metallophos"/>
    <property type="match status" value="1"/>
</dbReference>
<dbReference type="InterPro" id="IPR050884">
    <property type="entry name" value="CNP_phosphodiesterase-III"/>
</dbReference>
<dbReference type="InterPro" id="IPR029052">
    <property type="entry name" value="Metallo-depent_PP-like"/>
</dbReference>
<keyword evidence="1" id="KW-0479">Metal-binding</keyword>
<dbReference type="SUPFAM" id="SSF56300">
    <property type="entry name" value="Metallo-dependent phosphatases"/>
    <property type="match status" value="1"/>
</dbReference>
<evidence type="ECO:0000313" key="7">
    <source>
        <dbReference type="Proteomes" id="UP000429484"/>
    </source>
</evidence>
<keyword evidence="3" id="KW-0408">Iron</keyword>
<protein>
    <recommendedName>
        <fullName evidence="5">Calcineurin-like phosphoesterase domain-containing protein</fullName>
    </recommendedName>
</protein>
<evidence type="ECO:0000313" key="6">
    <source>
        <dbReference type="EMBL" id="MQW32111.1"/>
    </source>
</evidence>
<evidence type="ECO:0000256" key="2">
    <source>
        <dbReference type="ARBA" id="ARBA00022801"/>
    </source>
</evidence>
<feature type="domain" description="Calcineurin-like phosphoesterase" evidence="5">
    <location>
        <begin position="1"/>
        <end position="193"/>
    </location>
</feature>
<comment type="caution">
    <text evidence="6">The sequence shown here is derived from an EMBL/GenBank/DDBJ whole genome shotgun (WGS) entry which is preliminary data.</text>
</comment>
<dbReference type="GO" id="GO:0046872">
    <property type="term" value="F:metal ion binding"/>
    <property type="evidence" value="ECO:0007669"/>
    <property type="project" value="UniProtKB-KW"/>
</dbReference>
<reference evidence="6 7" key="1">
    <citation type="journal article" date="2013" name="Genome Biol.">
        <title>Comparative genomics of the core and accessory genomes of 48 Sinorhizobium strains comprising five genospecies.</title>
        <authorList>
            <person name="Sugawara M."/>
            <person name="Epstein B."/>
            <person name="Badgley B.D."/>
            <person name="Unno T."/>
            <person name="Xu L."/>
            <person name="Reese J."/>
            <person name="Gyaneshwar P."/>
            <person name="Denny R."/>
            <person name="Mudge J."/>
            <person name="Bharti A.K."/>
            <person name="Farmer A.D."/>
            <person name="May G.D."/>
            <person name="Woodward J.E."/>
            <person name="Medigue C."/>
            <person name="Vallenet D."/>
            <person name="Lajus A."/>
            <person name="Rouy Z."/>
            <person name="Martinez-Vaz B."/>
            <person name="Tiffin P."/>
            <person name="Young N.D."/>
            <person name="Sadowsky M.J."/>
        </authorList>
    </citation>
    <scope>NUCLEOTIDE SEQUENCE [LARGE SCALE GENOMIC DNA]</scope>
    <source>
        <strain evidence="6 7">N6B1</strain>
    </source>
</reference>
<comment type="similarity">
    <text evidence="4">Belongs to the cyclic nucleotide phosphodiesterase class-III family.</text>
</comment>
<dbReference type="Gene3D" id="3.60.21.10">
    <property type="match status" value="1"/>
</dbReference>
<accession>A0AAW9TET2</accession>
<dbReference type="GO" id="GO:0016787">
    <property type="term" value="F:hydrolase activity"/>
    <property type="evidence" value="ECO:0007669"/>
    <property type="project" value="UniProtKB-KW"/>
</dbReference>
<evidence type="ECO:0000259" key="5">
    <source>
        <dbReference type="Pfam" id="PF00149"/>
    </source>
</evidence>
<evidence type="ECO:0000256" key="1">
    <source>
        <dbReference type="ARBA" id="ARBA00022723"/>
    </source>
</evidence>
<dbReference type="PANTHER" id="PTHR42988:SF2">
    <property type="entry name" value="CYCLIC NUCLEOTIDE PHOSPHODIESTERASE CBUA0032-RELATED"/>
    <property type="match status" value="1"/>
</dbReference>
<sequence>MKVVVVTDPHVTAPGQSVHGMDTNARFSLCIETINEIAGDADLCVVMGDLVDDGSSMAYAEFRRRAELLNMPVRLLLGNHDNRANFFAANPNVLPDENGFAQGSVELENVLLLFLDTHNPAANSGDYHPVKLDWLKRKLAAEPKRPAYIFMHHPPFDTGFYIDHSKVVESEALLKTLVEAGGVRHVFVGHTHRASSGHFGGISWTALHGLANENDFELRPAKPNYRSGPAQIGILLIEHARSVLHFHDLLQPYPLIAYSGKSTRQPGPEFTASEDLSGCRHKCRVQPRKGTCSCAQRQTSHHRSYPAGKY</sequence>
<dbReference type="RefSeq" id="WP_153349394.1">
    <property type="nucleotide sequence ID" value="NZ_WISR01000047.1"/>
</dbReference>
<evidence type="ECO:0000256" key="3">
    <source>
        <dbReference type="ARBA" id="ARBA00023004"/>
    </source>
</evidence>
<gene>
    <name evidence="6" type="ORF">GHK53_04460</name>
</gene>
<dbReference type="PANTHER" id="PTHR42988">
    <property type="entry name" value="PHOSPHOHYDROLASE"/>
    <property type="match status" value="1"/>
</dbReference>
<keyword evidence="2" id="KW-0378">Hydrolase</keyword>
<evidence type="ECO:0000256" key="4">
    <source>
        <dbReference type="ARBA" id="ARBA00025742"/>
    </source>
</evidence>
<dbReference type="InterPro" id="IPR004843">
    <property type="entry name" value="Calcineurin-like_PHP"/>
</dbReference>
<name>A0AAW9TET2_RHIML</name>
<proteinExistence type="inferred from homology"/>
<organism evidence="6 7">
    <name type="scientific">Rhizobium meliloti</name>
    <name type="common">Ensifer meliloti</name>
    <name type="synonym">Sinorhizobium meliloti</name>
    <dbReference type="NCBI Taxonomy" id="382"/>
    <lineage>
        <taxon>Bacteria</taxon>
        <taxon>Pseudomonadati</taxon>
        <taxon>Pseudomonadota</taxon>
        <taxon>Alphaproteobacteria</taxon>
        <taxon>Hyphomicrobiales</taxon>
        <taxon>Rhizobiaceae</taxon>
        <taxon>Sinorhizobium/Ensifer group</taxon>
        <taxon>Sinorhizobium</taxon>
    </lineage>
</organism>